<dbReference type="Pfam" id="PF07992">
    <property type="entry name" value="Pyr_redox_2"/>
    <property type="match status" value="1"/>
</dbReference>
<accession>A0A1M6EAM1</accession>
<dbReference type="EMBL" id="FQZU01000002">
    <property type="protein sequence ID" value="SHI82544.1"/>
    <property type="molecule type" value="Genomic_DNA"/>
</dbReference>
<feature type="domain" description="NADH-rubredoxin oxidoreductase C-terminal" evidence="6">
    <location>
        <begin position="313"/>
        <end position="377"/>
    </location>
</feature>
<evidence type="ECO:0000256" key="4">
    <source>
        <dbReference type="ARBA" id="ARBA00022827"/>
    </source>
</evidence>
<gene>
    <name evidence="7" type="ORF">SAMN02745216_00607</name>
</gene>
<keyword evidence="4" id="KW-0274">FAD</keyword>
<sequence>MTHYLIVGNGVAGTTAAETIRKADSQGRITILTEEDLPYYSRIRLPEYIAGETDEDDLVIKAPDWYKERAIDIRLKAEVAGIDPESKTATLKNGEKISYDKVLLATGSRSFVPPIKGSDLPGVFTLRNVQDARAIKDYAGKCANAVVIGGGVLGLEAGNALIKLGKKVRVVEFMSRLLPRQTDWECSKRLQAILEGMGFSFSLDSKTSAIEGNGRVEKVLLEGGESLDADMVIISAGVRPCKDLAEPVDVACDKAVKVDEHMLTSMADVYAAGDVIEFEGRPYGIWPAASEQGRIAGNNMAGKAQEYGGTPMANTLKVAGVELAAAGELDPDGKLDSAVYETKDVYRKIVFDNGRIVGCVMLGDKTGFFQVTKLIGKDRDFSQFKEQLQSPDFDFKQLTA</sequence>
<dbReference type="OrthoDB" id="9768666at2"/>
<dbReference type="PRINTS" id="PR00411">
    <property type="entry name" value="PNDRDTASEI"/>
</dbReference>
<evidence type="ECO:0000256" key="3">
    <source>
        <dbReference type="ARBA" id="ARBA00022630"/>
    </source>
</evidence>
<dbReference type="InterPro" id="IPR050260">
    <property type="entry name" value="FAD-bd_OxRdtase"/>
</dbReference>
<dbReference type="InterPro" id="IPR041575">
    <property type="entry name" value="Rubredoxin_C"/>
</dbReference>
<keyword evidence="8" id="KW-1185">Reference proteome</keyword>
<dbReference type="STRING" id="1121393.SAMN02745216_00607"/>
<dbReference type="PANTHER" id="PTHR43429:SF3">
    <property type="entry name" value="NITRITE REDUCTASE [NAD(P)H]"/>
    <property type="match status" value="1"/>
</dbReference>
<proteinExistence type="inferred from homology"/>
<dbReference type="PANTHER" id="PTHR43429">
    <property type="entry name" value="PYRIDINE NUCLEOTIDE-DISULFIDE OXIDOREDUCTASE DOMAIN-CONTAINING"/>
    <property type="match status" value="1"/>
</dbReference>
<evidence type="ECO:0000259" key="6">
    <source>
        <dbReference type="Pfam" id="PF18267"/>
    </source>
</evidence>
<dbReference type="SUPFAM" id="SSF51905">
    <property type="entry name" value="FAD/NAD(P)-binding domain"/>
    <property type="match status" value="2"/>
</dbReference>
<evidence type="ECO:0000256" key="2">
    <source>
        <dbReference type="ARBA" id="ARBA00006442"/>
    </source>
</evidence>
<dbReference type="AlphaFoldDB" id="A0A1M6EAM1"/>
<comment type="similarity">
    <text evidence="2">Belongs to the FAD-dependent oxidoreductase family.</text>
</comment>
<dbReference type="PRINTS" id="PR00368">
    <property type="entry name" value="FADPNR"/>
</dbReference>
<dbReference type="Pfam" id="PF18267">
    <property type="entry name" value="Rubredoxin_C"/>
    <property type="match status" value="1"/>
</dbReference>
<keyword evidence="3" id="KW-0285">Flavoprotein</keyword>
<evidence type="ECO:0000313" key="7">
    <source>
        <dbReference type="EMBL" id="SHI82544.1"/>
    </source>
</evidence>
<dbReference type="Proteomes" id="UP000183994">
    <property type="component" value="Unassembled WGS sequence"/>
</dbReference>
<evidence type="ECO:0000259" key="5">
    <source>
        <dbReference type="Pfam" id="PF07992"/>
    </source>
</evidence>
<dbReference type="Gene3D" id="3.30.390.30">
    <property type="match status" value="1"/>
</dbReference>
<comment type="cofactor">
    <cofactor evidence="1">
        <name>FAD</name>
        <dbReference type="ChEBI" id="CHEBI:57692"/>
    </cofactor>
</comment>
<dbReference type="GO" id="GO:0016491">
    <property type="term" value="F:oxidoreductase activity"/>
    <property type="evidence" value="ECO:0007669"/>
    <property type="project" value="InterPro"/>
</dbReference>
<feature type="domain" description="FAD/NAD(P)-binding" evidence="5">
    <location>
        <begin position="3"/>
        <end position="293"/>
    </location>
</feature>
<name>A0A1M6EAM1_9BACT</name>
<dbReference type="InterPro" id="IPR023753">
    <property type="entry name" value="FAD/NAD-binding_dom"/>
</dbReference>
<dbReference type="Gene3D" id="3.50.50.60">
    <property type="entry name" value="FAD/NAD(P)-binding domain"/>
    <property type="match status" value="2"/>
</dbReference>
<evidence type="ECO:0000256" key="1">
    <source>
        <dbReference type="ARBA" id="ARBA00001974"/>
    </source>
</evidence>
<dbReference type="InterPro" id="IPR016156">
    <property type="entry name" value="FAD/NAD-linked_Rdtase_dimer_sf"/>
</dbReference>
<reference evidence="8" key="1">
    <citation type="submission" date="2016-11" db="EMBL/GenBank/DDBJ databases">
        <authorList>
            <person name="Varghese N."/>
            <person name="Submissions S."/>
        </authorList>
    </citation>
    <scope>NUCLEOTIDE SEQUENCE [LARGE SCALE GENOMIC DNA]</scope>
    <source>
        <strain evidence="8">DSM 16219</strain>
    </source>
</reference>
<dbReference type="RefSeq" id="WP_073472729.1">
    <property type="nucleotide sequence ID" value="NZ_FQZU01000002.1"/>
</dbReference>
<dbReference type="InterPro" id="IPR036188">
    <property type="entry name" value="FAD/NAD-bd_sf"/>
</dbReference>
<evidence type="ECO:0000313" key="8">
    <source>
        <dbReference type="Proteomes" id="UP000183994"/>
    </source>
</evidence>
<organism evidence="7 8">
    <name type="scientific">Desulfatibacillum alkenivorans DSM 16219</name>
    <dbReference type="NCBI Taxonomy" id="1121393"/>
    <lineage>
        <taxon>Bacteria</taxon>
        <taxon>Pseudomonadati</taxon>
        <taxon>Thermodesulfobacteriota</taxon>
        <taxon>Desulfobacteria</taxon>
        <taxon>Desulfobacterales</taxon>
        <taxon>Desulfatibacillaceae</taxon>
        <taxon>Desulfatibacillum</taxon>
    </lineage>
</organism>
<protein>
    <submittedName>
        <fullName evidence="7">Nitrite reductase (NADH) large subunit</fullName>
    </submittedName>
</protein>